<gene>
    <name evidence="12" type="ORF">IAD36_02720</name>
</gene>
<dbReference type="GO" id="GO:0006355">
    <property type="term" value="P:regulation of DNA-templated transcription"/>
    <property type="evidence" value="ECO:0007669"/>
    <property type="project" value="InterPro"/>
</dbReference>
<comment type="function">
    <text evidence="7">May play the central regulatory role in sporulation. It may be an element of the effector pathway responsible for the activation of sporulation genes in response to nutritional stress. Spo0A may act in concert with spo0H (a sigma factor) to control the expression of some genes that are critical to the sporulation process.</text>
</comment>
<comment type="caution">
    <text evidence="12">The sequence shown here is derived from an EMBL/GenBank/DDBJ whole genome shotgun (WGS) entry which is preliminary data.</text>
</comment>
<dbReference type="InterPro" id="IPR001867">
    <property type="entry name" value="OmpR/PhoB-type_DNA-bd"/>
</dbReference>
<sequence length="230" mass="25996">MYKILLVDDDPHILASNETYLKKHGYDTATAADGLAALQLCSTAAFDAVIMDVDMPGMDGVSVCRRLREVSSVPIIFLSAYARTDDRIRGLMAGGDDYVGKPYSLTELELRLRLRIQRHKNIEASEVLRFGGLEVDMGLREARFEGQTAPLTALEFDLLAFLARNPDQVFSYEQLYDRVWKSPINQGIHNIQVCMARVRQKLDALCPGLHWVETVRRKGYRFNSRAALDK</sequence>
<feature type="DNA-binding region" description="OmpR/PhoB-type" evidence="9">
    <location>
        <begin position="125"/>
        <end position="224"/>
    </location>
</feature>
<accession>A0A9D1DKF3</accession>
<dbReference type="GO" id="GO:0000976">
    <property type="term" value="F:transcription cis-regulatory region binding"/>
    <property type="evidence" value="ECO:0007669"/>
    <property type="project" value="TreeGrafter"/>
</dbReference>
<protein>
    <recommendedName>
        <fullName evidence="1">Stage 0 sporulation protein A homolog</fullName>
    </recommendedName>
</protein>
<dbReference type="SUPFAM" id="SSF52172">
    <property type="entry name" value="CheY-like"/>
    <property type="match status" value="1"/>
</dbReference>
<feature type="modified residue" description="4-aspartylphosphate" evidence="8">
    <location>
        <position position="52"/>
    </location>
</feature>
<evidence type="ECO:0000259" key="11">
    <source>
        <dbReference type="PROSITE" id="PS51755"/>
    </source>
</evidence>
<dbReference type="CDD" id="cd00383">
    <property type="entry name" value="trans_reg_C"/>
    <property type="match status" value="1"/>
</dbReference>
<dbReference type="AlphaFoldDB" id="A0A9D1DKF3"/>
<keyword evidence="4" id="KW-0805">Transcription regulation</keyword>
<evidence type="ECO:0000256" key="6">
    <source>
        <dbReference type="ARBA" id="ARBA00023163"/>
    </source>
</evidence>
<dbReference type="InterPro" id="IPR001789">
    <property type="entry name" value="Sig_transdc_resp-reg_receiver"/>
</dbReference>
<proteinExistence type="predicted"/>
<dbReference type="CDD" id="cd17574">
    <property type="entry name" value="REC_OmpR"/>
    <property type="match status" value="1"/>
</dbReference>
<organism evidence="12 13">
    <name type="scientific">Candidatus Scatomorpha intestinigallinarum</name>
    <dbReference type="NCBI Taxonomy" id="2840923"/>
    <lineage>
        <taxon>Bacteria</taxon>
        <taxon>Bacillati</taxon>
        <taxon>Bacillota</taxon>
        <taxon>Clostridia</taxon>
        <taxon>Eubacteriales</taxon>
        <taxon>Candidatus Scatomorpha</taxon>
    </lineage>
</organism>
<reference evidence="12" key="2">
    <citation type="journal article" date="2021" name="PeerJ">
        <title>Extensive microbial diversity within the chicken gut microbiome revealed by metagenomics and culture.</title>
        <authorList>
            <person name="Gilroy R."/>
            <person name="Ravi A."/>
            <person name="Getino M."/>
            <person name="Pursley I."/>
            <person name="Horton D.L."/>
            <person name="Alikhan N.F."/>
            <person name="Baker D."/>
            <person name="Gharbi K."/>
            <person name="Hall N."/>
            <person name="Watson M."/>
            <person name="Adriaenssens E.M."/>
            <person name="Foster-Nyarko E."/>
            <person name="Jarju S."/>
            <person name="Secka A."/>
            <person name="Antonio M."/>
            <person name="Oren A."/>
            <person name="Chaudhuri R.R."/>
            <person name="La Ragione R."/>
            <person name="Hildebrand F."/>
            <person name="Pallen M.J."/>
        </authorList>
    </citation>
    <scope>NUCLEOTIDE SEQUENCE</scope>
    <source>
        <strain evidence="12">ChiGjej3B3-7149</strain>
    </source>
</reference>
<evidence type="ECO:0000256" key="9">
    <source>
        <dbReference type="PROSITE-ProRule" id="PRU01091"/>
    </source>
</evidence>
<feature type="domain" description="OmpR/PhoB-type" evidence="11">
    <location>
        <begin position="125"/>
        <end position="224"/>
    </location>
</feature>
<dbReference type="GO" id="GO:0005829">
    <property type="term" value="C:cytosol"/>
    <property type="evidence" value="ECO:0007669"/>
    <property type="project" value="TreeGrafter"/>
</dbReference>
<dbReference type="PROSITE" id="PS51755">
    <property type="entry name" value="OMPR_PHOB"/>
    <property type="match status" value="1"/>
</dbReference>
<reference evidence="12" key="1">
    <citation type="submission" date="2020-10" db="EMBL/GenBank/DDBJ databases">
        <authorList>
            <person name="Gilroy R."/>
        </authorList>
    </citation>
    <scope>NUCLEOTIDE SEQUENCE</scope>
    <source>
        <strain evidence="12">ChiGjej3B3-7149</strain>
    </source>
</reference>
<evidence type="ECO:0000256" key="7">
    <source>
        <dbReference type="ARBA" id="ARBA00024867"/>
    </source>
</evidence>
<evidence type="ECO:0000313" key="12">
    <source>
        <dbReference type="EMBL" id="HIR54500.1"/>
    </source>
</evidence>
<dbReference type="Proteomes" id="UP000824238">
    <property type="component" value="Unassembled WGS sequence"/>
</dbReference>
<evidence type="ECO:0000256" key="3">
    <source>
        <dbReference type="ARBA" id="ARBA00023012"/>
    </source>
</evidence>
<keyword evidence="5 9" id="KW-0238">DNA-binding</keyword>
<dbReference type="EMBL" id="DVHH01000070">
    <property type="protein sequence ID" value="HIR54500.1"/>
    <property type="molecule type" value="Genomic_DNA"/>
</dbReference>
<evidence type="ECO:0000256" key="5">
    <source>
        <dbReference type="ARBA" id="ARBA00023125"/>
    </source>
</evidence>
<evidence type="ECO:0000256" key="1">
    <source>
        <dbReference type="ARBA" id="ARBA00018672"/>
    </source>
</evidence>
<dbReference type="PANTHER" id="PTHR48111">
    <property type="entry name" value="REGULATOR OF RPOS"/>
    <property type="match status" value="1"/>
</dbReference>
<dbReference type="PROSITE" id="PS50110">
    <property type="entry name" value="RESPONSE_REGULATORY"/>
    <property type="match status" value="1"/>
</dbReference>
<dbReference type="GO" id="GO:0032993">
    <property type="term" value="C:protein-DNA complex"/>
    <property type="evidence" value="ECO:0007669"/>
    <property type="project" value="TreeGrafter"/>
</dbReference>
<dbReference type="Pfam" id="PF00072">
    <property type="entry name" value="Response_reg"/>
    <property type="match status" value="1"/>
</dbReference>
<keyword evidence="6" id="KW-0804">Transcription</keyword>
<evidence type="ECO:0000256" key="2">
    <source>
        <dbReference type="ARBA" id="ARBA00022553"/>
    </source>
</evidence>
<keyword evidence="3" id="KW-0902">Two-component regulatory system</keyword>
<dbReference type="PANTHER" id="PTHR48111:SF1">
    <property type="entry name" value="TWO-COMPONENT RESPONSE REGULATOR ORR33"/>
    <property type="match status" value="1"/>
</dbReference>
<dbReference type="Pfam" id="PF00486">
    <property type="entry name" value="Trans_reg_C"/>
    <property type="match status" value="1"/>
</dbReference>
<name>A0A9D1DKF3_9FIRM</name>
<evidence type="ECO:0000313" key="13">
    <source>
        <dbReference type="Proteomes" id="UP000824238"/>
    </source>
</evidence>
<dbReference type="InterPro" id="IPR039420">
    <property type="entry name" value="WalR-like"/>
</dbReference>
<dbReference type="Gene3D" id="1.10.10.10">
    <property type="entry name" value="Winged helix-like DNA-binding domain superfamily/Winged helix DNA-binding domain"/>
    <property type="match status" value="1"/>
</dbReference>
<dbReference type="InterPro" id="IPR011006">
    <property type="entry name" value="CheY-like_superfamily"/>
</dbReference>
<dbReference type="SMART" id="SM00862">
    <property type="entry name" value="Trans_reg_C"/>
    <property type="match status" value="1"/>
</dbReference>
<evidence type="ECO:0000256" key="8">
    <source>
        <dbReference type="PROSITE-ProRule" id="PRU00169"/>
    </source>
</evidence>
<dbReference type="GO" id="GO:0000156">
    <property type="term" value="F:phosphorelay response regulator activity"/>
    <property type="evidence" value="ECO:0007669"/>
    <property type="project" value="TreeGrafter"/>
</dbReference>
<feature type="domain" description="Response regulatory" evidence="10">
    <location>
        <begin position="3"/>
        <end position="116"/>
    </location>
</feature>
<dbReference type="FunFam" id="3.40.50.2300:FF:000001">
    <property type="entry name" value="DNA-binding response regulator PhoB"/>
    <property type="match status" value="1"/>
</dbReference>
<evidence type="ECO:0000256" key="4">
    <source>
        <dbReference type="ARBA" id="ARBA00023015"/>
    </source>
</evidence>
<dbReference type="SMART" id="SM00448">
    <property type="entry name" value="REC"/>
    <property type="match status" value="1"/>
</dbReference>
<evidence type="ECO:0000259" key="10">
    <source>
        <dbReference type="PROSITE" id="PS50110"/>
    </source>
</evidence>
<dbReference type="InterPro" id="IPR036388">
    <property type="entry name" value="WH-like_DNA-bd_sf"/>
</dbReference>
<dbReference type="Gene3D" id="3.40.50.2300">
    <property type="match status" value="1"/>
</dbReference>
<keyword evidence="2 8" id="KW-0597">Phosphoprotein</keyword>